<feature type="region of interest" description="Disordered" evidence="1">
    <location>
        <begin position="133"/>
        <end position="154"/>
    </location>
</feature>
<evidence type="ECO:0000256" key="1">
    <source>
        <dbReference type="SAM" id="MobiDB-lite"/>
    </source>
</evidence>
<reference evidence="2" key="1">
    <citation type="submission" date="2014-02" db="EMBL/GenBank/DDBJ databases">
        <authorList>
            <person name="Genoscope - CEA"/>
        </authorList>
    </citation>
    <scope>NUCLEOTIDE SEQUENCE</scope>
    <source>
        <strain evidence="2">LS3</strain>
    </source>
</reference>
<organism evidence="2">
    <name type="scientific">Blastobotrys adeninivorans</name>
    <name type="common">Yeast</name>
    <name type="synonym">Arxula adeninivorans</name>
    <dbReference type="NCBI Taxonomy" id="409370"/>
    <lineage>
        <taxon>Eukaryota</taxon>
        <taxon>Fungi</taxon>
        <taxon>Dikarya</taxon>
        <taxon>Ascomycota</taxon>
        <taxon>Saccharomycotina</taxon>
        <taxon>Dipodascomycetes</taxon>
        <taxon>Dipodascales</taxon>
        <taxon>Trichomonascaceae</taxon>
        <taxon>Blastobotrys</taxon>
    </lineage>
</organism>
<accession>A0A060SYH1</accession>
<sequence>MHPVVAFFRKTRIRKYPCRSERLKKSLFSIRKKHFTLYLSQGQGSTDRDKPVIMASKLSKHVILKYHTKSPKGGATMAPPAVLGGAPTMANTRSLIEQLYTYSLDQDEEWEHIAHEVVAVLKGMRQRWRELEATRRALQPPPKRRGRGKRAKVD</sequence>
<gene>
    <name evidence="2" type="ORF">GNLVRS02_ARAD1A12320g</name>
</gene>
<feature type="compositionally biased region" description="Basic residues" evidence="1">
    <location>
        <begin position="142"/>
        <end position="154"/>
    </location>
</feature>
<proteinExistence type="predicted"/>
<dbReference type="EMBL" id="HG937691">
    <property type="protein sequence ID" value="CDP33569.1"/>
    <property type="molecule type" value="Genomic_DNA"/>
</dbReference>
<reference evidence="2" key="2">
    <citation type="submission" date="2014-06" db="EMBL/GenBank/DDBJ databases">
        <title>The complete genome of Blastobotrys (Arxula) adeninivorans LS3 - a yeast of biotechnological interest.</title>
        <authorList>
            <person name="Kunze G."/>
            <person name="Gaillardin C."/>
            <person name="Czernicka M."/>
            <person name="Durrens P."/>
            <person name="Martin T."/>
            <person name="Boer E."/>
            <person name="Gabaldon T."/>
            <person name="Cruz J."/>
            <person name="Talla E."/>
            <person name="Marck C."/>
            <person name="Goffeau A."/>
            <person name="Barbe V."/>
            <person name="Baret P."/>
            <person name="Baronian K."/>
            <person name="Beier S."/>
            <person name="Bleykasten C."/>
            <person name="Bode R."/>
            <person name="Casaregola S."/>
            <person name="Despons L."/>
            <person name="Fairhead C."/>
            <person name="Giersberg M."/>
            <person name="Gierski P."/>
            <person name="Hahnel U."/>
            <person name="Hartmann A."/>
            <person name="Jankowska D."/>
            <person name="Jubin C."/>
            <person name="Jung P."/>
            <person name="Lafontaine I."/>
            <person name="Leh-Louis V."/>
            <person name="Lemaire M."/>
            <person name="Marcet-Houben M."/>
            <person name="Mascher M."/>
            <person name="Morel G."/>
            <person name="Richard G.-F."/>
            <person name="Riechen J."/>
            <person name="Sacerdot C."/>
            <person name="Sarkar A."/>
            <person name="Savel G."/>
            <person name="Schacherer J."/>
            <person name="Sherman D."/>
            <person name="Straub M.-L."/>
            <person name="Stein N."/>
            <person name="Thierry A."/>
            <person name="Trautwein-Schult A."/>
            <person name="Westhof E."/>
            <person name="Worch S."/>
            <person name="Dujon B."/>
            <person name="Souciet J.-L."/>
            <person name="Wincker P."/>
            <person name="Scholz U."/>
            <person name="Neuveglise N."/>
        </authorList>
    </citation>
    <scope>NUCLEOTIDE SEQUENCE</scope>
    <source>
        <strain evidence="2">LS3</strain>
    </source>
</reference>
<name>A0A060SYH1_BLAAD</name>
<protein>
    <submittedName>
        <fullName evidence="2">ARAD1A12320p</fullName>
    </submittedName>
</protein>
<dbReference type="AlphaFoldDB" id="A0A060SYH1"/>
<evidence type="ECO:0000313" key="2">
    <source>
        <dbReference type="EMBL" id="CDP33569.1"/>
    </source>
</evidence>